<gene>
    <name evidence="2" type="ORF">SORDD21_00500</name>
</gene>
<accession>A0A139PPD1</accession>
<evidence type="ECO:0000256" key="1">
    <source>
        <dbReference type="SAM" id="Coils"/>
    </source>
</evidence>
<evidence type="ECO:0000313" key="3">
    <source>
        <dbReference type="Proteomes" id="UP000070053"/>
    </source>
</evidence>
<comment type="caution">
    <text evidence="2">The sequence shown here is derived from an EMBL/GenBank/DDBJ whole genome shotgun (WGS) entry which is preliminary data.</text>
</comment>
<dbReference type="EMBL" id="LQZP01000146">
    <property type="protein sequence ID" value="KXT92119.1"/>
    <property type="molecule type" value="Genomic_DNA"/>
</dbReference>
<dbReference type="PATRIC" id="fig|1303.81.peg.626"/>
<protein>
    <submittedName>
        <fullName evidence="2">Uncharacterized protein</fullName>
    </submittedName>
</protein>
<name>A0A139PPD1_STROR</name>
<organism evidence="2 3">
    <name type="scientific">Streptococcus oralis</name>
    <dbReference type="NCBI Taxonomy" id="1303"/>
    <lineage>
        <taxon>Bacteria</taxon>
        <taxon>Bacillati</taxon>
        <taxon>Bacillota</taxon>
        <taxon>Bacilli</taxon>
        <taxon>Lactobacillales</taxon>
        <taxon>Streptococcaceae</taxon>
        <taxon>Streptococcus</taxon>
    </lineage>
</organism>
<sequence length="119" mass="13721">MPLPVRKSLHDAVLQASQANTWDQATKEWNEVSLIFNGIGRSNCICGNAIKYAYELFNNVTGQRLFPIGSDCVRHFQLISLDQQLEEEEKLLRKLENLTRKAKKKEKLRSIKAILMNDF</sequence>
<proteinExistence type="predicted"/>
<keyword evidence="1" id="KW-0175">Coiled coil</keyword>
<dbReference type="Proteomes" id="UP000070053">
    <property type="component" value="Unassembled WGS sequence"/>
</dbReference>
<dbReference type="AlphaFoldDB" id="A0A139PPD1"/>
<feature type="coiled-coil region" evidence="1">
    <location>
        <begin position="78"/>
        <end position="108"/>
    </location>
</feature>
<evidence type="ECO:0000313" key="2">
    <source>
        <dbReference type="EMBL" id="KXT92119.1"/>
    </source>
</evidence>
<reference evidence="2 3" key="1">
    <citation type="submission" date="2016-01" db="EMBL/GenBank/DDBJ databases">
        <title>Highly variable Streptococcus oralis are common among viridans streptococci isolated from primates.</title>
        <authorList>
            <person name="Denapaite D."/>
            <person name="Rieger M."/>
            <person name="Koendgen S."/>
            <person name="Brueckner R."/>
            <person name="Ochigava I."/>
            <person name="Kappeler P."/>
            <person name="Maetz-Rensing K."/>
            <person name="Leendertz F."/>
            <person name="Hakenbeck R."/>
        </authorList>
    </citation>
    <scope>NUCLEOTIDE SEQUENCE [LARGE SCALE GENOMIC DNA]</scope>
    <source>
        <strain evidence="2 3">DD21</strain>
    </source>
</reference>